<keyword evidence="2" id="KW-1185">Reference proteome</keyword>
<dbReference type="Proteomes" id="UP000323000">
    <property type="component" value="Chromosome 3"/>
</dbReference>
<dbReference type="EMBL" id="VAHF01000003">
    <property type="protein sequence ID" value="TXG68102.1"/>
    <property type="molecule type" value="Genomic_DNA"/>
</dbReference>
<dbReference type="AlphaFoldDB" id="A0A5C7IH06"/>
<dbReference type="Gene3D" id="3.30.70.100">
    <property type="match status" value="1"/>
</dbReference>
<organism evidence="1 2">
    <name type="scientific">Acer yangbiense</name>
    <dbReference type="NCBI Taxonomy" id="1000413"/>
    <lineage>
        <taxon>Eukaryota</taxon>
        <taxon>Viridiplantae</taxon>
        <taxon>Streptophyta</taxon>
        <taxon>Embryophyta</taxon>
        <taxon>Tracheophyta</taxon>
        <taxon>Spermatophyta</taxon>
        <taxon>Magnoliopsida</taxon>
        <taxon>eudicotyledons</taxon>
        <taxon>Gunneridae</taxon>
        <taxon>Pentapetalae</taxon>
        <taxon>rosids</taxon>
        <taxon>malvids</taxon>
        <taxon>Sapindales</taxon>
        <taxon>Sapindaceae</taxon>
        <taxon>Hippocastanoideae</taxon>
        <taxon>Acereae</taxon>
        <taxon>Acer</taxon>
    </lineage>
</organism>
<gene>
    <name evidence="1" type="ORF">EZV62_009377</name>
</gene>
<dbReference type="InterPro" id="IPR042885">
    <property type="entry name" value="HIPP47/16"/>
</dbReference>
<sequence length="94" mass="10370">MVQQKIVIKMQVRCDKCRCKALEIAAVADGVISAAWEGEDKDKVVVMGDGVDAATLTRNLSKKLGFADLLFKQVHNVNHVHHLHLSINCTSNIM</sequence>
<evidence type="ECO:0000313" key="2">
    <source>
        <dbReference type="Proteomes" id="UP000323000"/>
    </source>
</evidence>
<protein>
    <recommendedName>
        <fullName evidence="3">HMA domain-containing protein</fullName>
    </recommendedName>
</protein>
<accession>A0A5C7IH06</accession>
<dbReference type="OrthoDB" id="692882at2759"/>
<name>A0A5C7IH06_9ROSI</name>
<comment type="caution">
    <text evidence="1">The sequence shown here is derived from an EMBL/GenBank/DDBJ whole genome shotgun (WGS) entry which is preliminary data.</text>
</comment>
<proteinExistence type="predicted"/>
<dbReference type="PANTHER" id="PTHR46932:SF12">
    <property type="entry name" value="HEAVY METAL-ASSOCIATED ISOPRENYLATED PLANT PROTEIN 47"/>
    <property type="match status" value="1"/>
</dbReference>
<evidence type="ECO:0000313" key="1">
    <source>
        <dbReference type="EMBL" id="TXG68102.1"/>
    </source>
</evidence>
<evidence type="ECO:0008006" key="3">
    <source>
        <dbReference type="Google" id="ProtNLM"/>
    </source>
</evidence>
<dbReference type="PANTHER" id="PTHR46932">
    <property type="entry name" value="HEAVY METAL-ASSOCIATED ISOPRENYLATED PLANT PROTEIN 47"/>
    <property type="match status" value="1"/>
</dbReference>
<reference evidence="2" key="1">
    <citation type="journal article" date="2019" name="Gigascience">
        <title>De novo genome assembly of the endangered Acer yangbiense, a plant species with extremely small populations endemic to Yunnan Province, China.</title>
        <authorList>
            <person name="Yang J."/>
            <person name="Wariss H.M."/>
            <person name="Tao L."/>
            <person name="Zhang R."/>
            <person name="Yun Q."/>
            <person name="Hollingsworth P."/>
            <person name="Dao Z."/>
            <person name="Luo G."/>
            <person name="Guo H."/>
            <person name="Ma Y."/>
            <person name="Sun W."/>
        </authorList>
    </citation>
    <scope>NUCLEOTIDE SEQUENCE [LARGE SCALE GENOMIC DNA]</scope>
    <source>
        <strain evidence="2">cv. Malutang</strain>
    </source>
</reference>